<keyword evidence="1" id="KW-0732">Signal</keyword>
<dbReference type="RefSeq" id="WP_075608693.1">
    <property type="nucleotide sequence ID" value="NZ_CP052766.1"/>
</dbReference>
<dbReference type="InterPro" id="IPR007433">
    <property type="entry name" value="DUF481"/>
</dbReference>
<accession>A0A6M4MBT7</accession>
<organism evidence="2 3">
    <name type="scientific">Alteromonas pelagimontana</name>
    <dbReference type="NCBI Taxonomy" id="1858656"/>
    <lineage>
        <taxon>Bacteria</taxon>
        <taxon>Pseudomonadati</taxon>
        <taxon>Pseudomonadota</taxon>
        <taxon>Gammaproteobacteria</taxon>
        <taxon>Alteromonadales</taxon>
        <taxon>Alteromonadaceae</taxon>
        <taxon>Alteromonas/Salinimonas group</taxon>
        <taxon>Alteromonas</taxon>
    </lineage>
</organism>
<keyword evidence="3" id="KW-1185">Reference proteome</keyword>
<dbReference type="Pfam" id="PF04338">
    <property type="entry name" value="DUF481"/>
    <property type="match status" value="1"/>
</dbReference>
<dbReference type="Proteomes" id="UP000219285">
    <property type="component" value="Chromosome"/>
</dbReference>
<feature type="signal peptide" evidence="1">
    <location>
        <begin position="1"/>
        <end position="26"/>
    </location>
</feature>
<feature type="chain" id="PRO_5028846589" evidence="1">
    <location>
        <begin position="27"/>
        <end position="273"/>
    </location>
</feature>
<dbReference type="EMBL" id="CP052766">
    <property type="protein sequence ID" value="QJR79995.1"/>
    <property type="molecule type" value="Genomic_DNA"/>
</dbReference>
<dbReference type="AlphaFoldDB" id="A0A6M4MBT7"/>
<name>A0A6M4MBT7_9ALTE</name>
<sequence length="273" mass="30700">MHYQSVTCLLVLSLLSLLGGSASAWADDRNLIQTLYHSEFQAYADDGEPSFSLDGELGILAATGNTNASSVKAGVTSEHETRYWNNYYFAQLLYKQSEVERDGKDVREVTAQRFFGYAQFDYKLATPGSRLFMYGDYENDQFNGYNYRASLATGWSQRVWNDDESLFKYSIGPGYTFVSAEDGTVSNVNNGIVLRASAEYQYQWYTGAKFRQFISTEAGADNMKSRSETTMSANIFDSLAMKLSFVLSHETAPLQDVEGLNTETSVSIVYRFF</sequence>
<reference evidence="2 3" key="2">
    <citation type="submission" date="2020-04" db="EMBL/GenBank/DDBJ databases">
        <title>Complete genome sequence of Alteromonas pelagimontana 5.12T.</title>
        <authorList>
            <person name="Sinha R.K."/>
            <person name="Krishnan K.P."/>
            <person name="Kurian J.P."/>
        </authorList>
    </citation>
    <scope>NUCLEOTIDE SEQUENCE [LARGE SCALE GENOMIC DNA]</scope>
    <source>
        <strain evidence="2 3">5.12</strain>
    </source>
</reference>
<evidence type="ECO:0000313" key="3">
    <source>
        <dbReference type="Proteomes" id="UP000219285"/>
    </source>
</evidence>
<dbReference type="OrthoDB" id="5292716at2"/>
<proteinExistence type="predicted"/>
<protein>
    <submittedName>
        <fullName evidence="2">DUF481 domain-containing protein</fullName>
    </submittedName>
</protein>
<evidence type="ECO:0000256" key="1">
    <source>
        <dbReference type="SAM" id="SignalP"/>
    </source>
</evidence>
<gene>
    <name evidence="2" type="ORF">CA267_003965</name>
</gene>
<reference evidence="3" key="1">
    <citation type="submission" date="2014-12" db="EMBL/GenBank/DDBJ databases">
        <title>Complete genome sequence of a multi-drug resistant Klebsiella pneumoniae.</title>
        <authorList>
            <person name="Hua X."/>
            <person name="Chen Q."/>
            <person name="Li X."/>
            <person name="Feng Y."/>
            <person name="Ruan Z."/>
            <person name="Yu Y."/>
        </authorList>
    </citation>
    <scope>NUCLEOTIDE SEQUENCE [LARGE SCALE GENOMIC DNA]</scope>
    <source>
        <strain evidence="3">5.12</strain>
    </source>
</reference>
<dbReference type="KEGG" id="apel:CA267_003965"/>
<evidence type="ECO:0000313" key="2">
    <source>
        <dbReference type="EMBL" id="QJR79995.1"/>
    </source>
</evidence>